<feature type="transmembrane region" description="Helical" evidence="2">
    <location>
        <begin position="187"/>
        <end position="205"/>
    </location>
</feature>
<evidence type="ECO:0000313" key="4">
    <source>
        <dbReference type="Proteomes" id="UP000237347"/>
    </source>
</evidence>
<dbReference type="AlphaFoldDB" id="A0AAW0LXN4"/>
<dbReference type="PANTHER" id="PTHR34741:SF1">
    <property type="entry name" value="PGG DOMAIN-CONTAINING PROTEIN"/>
    <property type="match status" value="1"/>
</dbReference>
<keyword evidence="2" id="KW-0472">Membrane</keyword>
<protein>
    <submittedName>
        <fullName evidence="3">Uncharacterized protein</fullName>
    </submittedName>
</protein>
<name>A0AAW0LXN4_QUESU</name>
<feature type="transmembrane region" description="Helical" evidence="2">
    <location>
        <begin position="153"/>
        <end position="175"/>
    </location>
</feature>
<comment type="caution">
    <text evidence="3">The sequence shown here is derived from an EMBL/GenBank/DDBJ whole genome shotgun (WGS) entry which is preliminary data.</text>
</comment>
<feature type="transmembrane region" description="Helical" evidence="2">
    <location>
        <begin position="211"/>
        <end position="229"/>
    </location>
</feature>
<keyword evidence="4" id="KW-1185">Reference proteome</keyword>
<accession>A0AAW0LXN4</accession>
<proteinExistence type="predicted"/>
<evidence type="ECO:0000313" key="3">
    <source>
        <dbReference type="EMBL" id="KAK7855223.1"/>
    </source>
</evidence>
<sequence length="230" mass="25058">MQPEPSQTITGPNSPGETSGQPAPSQTVIDLNSLGETSVQPPPPQTIDPESLGESLVQPPPSQPIVDREPPPNPINWAVEWQNTILTLCFTTAIGIAILVQPPPSQPIVDREPPPNPINWAVEWQNTILTLCFTTAIGIAIQSMGKEFQFPPSFHWLSLANSMTFSALFVAKFIGRKSPAAVKVLERVAVFLAATIFFLAVTIPLQSYFKYAAWAIYALTVIIVFICIIL</sequence>
<feature type="compositionally biased region" description="Polar residues" evidence="1">
    <location>
        <begin position="1"/>
        <end position="39"/>
    </location>
</feature>
<gene>
    <name evidence="3" type="ORF">CFP56_028713</name>
</gene>
<keyword evidence="2" id="KW-0812">Transmembrane</keyword>
<evidence type="ECO:0000256" key="2">
    <source>
        <dbReference type="SAM" id="Phobius"/>
    </source>
</evidence>
<dbReference type="Proteomes" id="UP000237347">
    <property type="component" value="Unassembled WGS sequence"/>
</dbReference>
<reference evidence="3 4" key="1">
    <citation type="journal article" date="2018" name="Sci. Data">
        <title>The draft genome sequence of cork oak.</title>
        <authorList>
            <person name="Ramos A.M."/>
            <person name="Usie A."/>
            <person name="Barbosa P."/>
            <person name="Barros P.M."/>
            <person name="Capote T."/>
            <person name="Chaves I."/>
            <person name="Simoes F."/>
            <person name="Abreu I."/>
            <person name="Carrasquinho I."/>
            <person name="Faro C."/>
            <person name="Guimaraes J.B."/>
            <person name="Mendonca D."/>
            <person name="Nobrega F."/>
            <person name="Rodrigues L."/>
            <person name="Saibo N.J.M."/>
            <person name="Varela M.C."/>
            <person name="Egas C."/>
            <person name="Matos J."/>
            <person name="Miguel C.M."/>
            <person name="Oliveira M.M."/>
            <person name="Ricardo C.P."/>
            <person name="Goncalves S."/>
        </authorList>
    </citation>
    <scope>NUCLEOTIDE SEQUENCE [LARGE SCALE GENOMIC DNA]</scope>
    <source>
        <strain evidence="4">cv. HL8</strain>
    </source>
</reference>
<keyword evidence="2" id="KW-1133">Transmembrane helix</keyword>
<dbReference type="EMBL" id="PKMF04000047">
    <property type="protein sequence ID" value="KAK7855223.1"/>
    <property type="molecule type" value="Genomic_DNA"/>
</dbReference>
<dbReference type="PANTHER" id="PTHR34741">
    <property type="entry name" value="IMAP FAMILY MEMBER 1, PUTATIVE-RELATED"/>
    <property type="match status" value="1"/>
</dbReference>
<feature type="region of interest" description="Disordered" evidence="1">
    <location>
        <begin position="1"/>
        <end position="71"/>
    </location>
</feature>
<evidence type="ECO:0000256" key="1">
    <source>
        <dbReference type="SAM" id="MobiDB-lite"/>
    </source>
</evidence>
<organism evidence="3 4">
    <name type="scientific">Quercus suber</name>
    <name type="common">Cork oak</name>
    <dbReference type="NCBI Taxonomy" id="58331"/>
    <lineage>
        <taxon>Eukaryota</taxon>
        <taxon>Viridiplantae</taxon>
        <taxon>Streptophyta</taxon>
        <taxon>Embryophyta</taxon>
        <taxon>Tracheophyta</taxon>
        <taxon>Spermatophyta</taxon>
        <taxon>Magnoliopsida</taxon>
        <taxon>eudicotyledons</taxon>
        <taxon>Gunneridae</taxon>
        <taxon>Pentapetalae</taxon>
        <taxon>rosids</taxon>
        <taxon>fabids</taxon>
        <taxon>Fagales</taxon>
        <taxon>Fagaceae</taxon>
        <taxon>Quercus</taxon>
    </lineage>
</organism>